<accession>A0A137NPU9</accession>
<feature type="transmembrane region" description="Helical" evidence="1">
    <location>
        <begin position="21"/>
        <end position="41"/>
    </location>
</feature>
<dbReference type="EMBL" id="KQ965188">
    <property type="protein sequence ID" value="KXN64772.1"/>
    <property type="molecule type" value="Genomic_DNA"/>
</dbReference>
<gene>
    <name evidence="2" type="ORF">CONCODRAFT_13955</name>
</gene>
<protein>
    <submittedName>
        <fullName evidence="2">Uncharacterized protein</fullName>
    </submittedName>
</protein>
<name>A0A137NPU9_CONC2</name>
<sequence>MPDSEITLVEESSRWKKLKKWKCIIFFGIVILIAALTIIFVHRSYLKKSCIQKCDNEQWNCESLYMSARNNCLSKCSPNDTECSKKCYDELNTSYMNCAYKYSECNSRC</sequence>
<organism evidence="2 3">
    <name type="scientific">Conidiobolus coronatus (strain ATCC 28846 / CBS 209.66 / NRRL 28638)</name>
    <name type="common">Delacroixia coronata</name>
    <dbReference type="NCBI Taxonomy" id="796925"/>
    <lineage>
        <taxon>Eukaryota</taxon>
        <taxon>Fungi</taxon>
        <taxon>Fungi incertae sedis</taxon>
        <taxon>Zoopagomycota</taxon>
        <taxon>Entomophthoromycotina</taxon>
        <taxon>Entomophthoromycetes</taxon>
        <taxon>Entomophthorales</taxon>
        <taxon>Ancylistaceae</taxon>
        <taxon>Conidiobolus</taxon>
    </lineage>
</organism>
<reference evidence="2 3" key="1">
    <citation type="journal article" date="2015" name="Genome Biol. Evol.">
        <title>Phylogenomic analyses indicate that early fungi evolved digesting cell walls of algal ancestors of land plants.</title>
        <authorList>
            <person name="Chang Y."/>
            <person name="Wang S."/>
            <person name="Sekimoto S."/>
            <person name="Aerts A.L."/>
            <person name="Choi C."/>
            <person name="Clum A."/>
            <person name="LaButti K.M."/>
            <person name="Lindquist E.A."/>
            <person name="Yee Ngan C."/>
            <person name="Ohm R.A."/>
            <person name="Salamov A.A."/>
            <person name="Grigoriev I.V."/>
            <person name="Spatafora J.W."/>
            <person name="Berbee M.L."/>
        </authorList>
    </citation>
    <scope>NUCLEOTIDE SEQUENCE [LARGE SCALE GENOMIC DNA]</scope>
    <source>
        <strain evidence="2 3">NRRL 28638</strain>
    </source>
</reference>
<dbReference type="Proteomes" id="UP000070444">
    <property type="component" value="Unassembled WGS sequence"/>
</dbReference>
<keyword evidence="1" id="KW-1133">Transmembrane helix</keyword>
<evidence type="ECO:0000313" key="2">
    <source>
        <dbReference type="EMBL" id="KXN64772.1"/>
    </source>
</evidence>
<keyword evidence="3" id="KW-1185">Reference proteome</keyword>
<proteinExistence type="predicted"/>
<dbReference type="AlphaFoldDB" id="A0A137NPU9"/>
<keyword evidence="1" id="KW-0812">Transmembrane</keyword>
<keyword evidence="1" id="KW-0472">Membrane</keyword>
<evidence type="ECO:0000313" key="3">
    <source>
        <dbReference type="Proteomes" id="UP000070444"/>
    </source>
</evidence>
<evidence type="ECO:0000256" key="1">
    <source>
        <dbReference type="SAM" id="Phobius"/>
    </source>
</evidence>